<comment type="caution">
    <text evidence="1">The sequence shown here is derived from an EMBL/GenBank/DDBJ whole genome shotgun (WGS) entry which is preliminary data.</text>
</comment>
<keyword evidence="2" id="KW-1185">Reference proteome</keyword>
<gene>
    <name evidence="1" type="ORF">C7U54_11560</name>
</gene>
<evidence type="ECO:0000313" key="1">
    <source>
        <dbReference type="EMBL" id="PST38308.1"/>
    </source>
</evidence>
<dbReference type="RefSeq" id="WP_107030400.1">
    <property type="nucleotide sequence ID" value="NZ_AP031432.1"/>
</dbReference>
<protein>
    <submittedName>
        <fullName evidence="1">Uncharacterized protein</fullName>
    </submittedName>
</protein>
<organism evidence="1 2">
    <name type="scientific">Faecalibacillus intestinalis</name>
    <dbReference type="NCBI Taxonomy" id="1982626"/>
    <lineage>
        <taxon>Bacteria</taxon>
        <taxon>Bacillati</taxon>
        <taxon>Bacillota</taxon>
        <taxon>Erysipelotrichia</taxon>
        <taxon>Erysipelotrichales</taxon>
        <taxon>Coprobacillaceae</taxon>
        <taxon>Faecalibacillus</taxon>
    </lineage>
</organism>
<proteinExistence type="predicted"/>
<dbReference type="EMBL" id="PYLQ01000020">
    <property type="protein sequence ID" value="PST38308.1"/>
    <property type="molecule type" value="Genomic_DNA"/>
</dbReference>
<accession>A0A2T3FSQ0</accession>
<reference evidence="1 2" key="1">
    <citation type="journal article" date="2019" name="Int. J. Syst. Evol. Microbiol.">
        <title>Faecalibacillus intestinalis gen. nov., sp. nov. and Faecalibacillus faecis sp. nov., isolated from human faeces.</title>
        <authorList>
            <person name="Seo B."/>
            <person name="Jeon K."/>
            <person name="Baek I."/>
            <person name="Lee Y.M."/>
            <person name="Baek K."/>
            <person name="Ko G."/>
        </authorList>
    </citation>
    <scope>NUCLEOTIDE SEQUENCE [LARGE SCALE GENOMIC DNA]</scope>
    <source>
        <strain evidence="1 2">SNUG30099</strain>
    </source>
</reference>
<name>A0A2T3FSQ0_9FIRM</name>
<sequence>MDNYKYLKNILYHIIDDMNNSCSLFCENPDTDFIRSCKLDFKTTSILCMETSSLKDKFYQLFDYSSTTPASSTFV</sequence>
<dbReference type="AlphaFoldDB" id="A0A2T3FSQ0"/>
<evidence type="ECO:0000313" key="2">
    <source>
        <dbReference type="Proteomes" id="UP000240974"/>
    </source>
</evidence>
<dbReference type="Proteomes" id="UP000240974">
    <property type="component" value="Unassembled WGS sequence"/>
</dbReference>